<accession>A0ACD5A4Z4</accession>
<organism evidence="1 2">
    <name type="scientific">Streptomyces citrinus</name>
    <dbReference type="NCBI Taxonomy" id="3118173"/>
    <lineage>
        <taxon>Bacteria</taxon>
        <taxon>Bacillati</taxon>
        <taxon>Actinomycetota</taxon>
        <taxon>Actinomycetes</taxon>
        <taxon>Kitasatosporales</taxon>
        <taxon>Streptomycetaceae</taxon>
        <taxon>Streptomyces</taxon>
    </lineage>
</organism>
<proteinExistence type="predicted"/>
<keyword evidence="2" id="KW-1185">Reference proteome</keyword>
<dbReference type="Proteomes" id="UP001432251">
    <property type="component" value="Chromosome"/>
</dbReference>
<evidence type="ECO:0000313" key="2">
    <source>
        <dbReference type="Proteomes" id="UP001432251"/>
    </source>
</evidence>
<gene>
    <name evidence="1" type="ORF">V2W30_01720</name>
</gene>
<name>A0ACD5A4Z4_9ACTN</name>
<sequence length="41" mass="4382">MTASSDGAHNPHASGKFGDRGKRGKCFAKRMLVADDVFDEA</sequence>
<evidence type="ECO:0000313" key="1">
    <source>
        <dbReference type="EMBL" id="WWQ62212.1"/>
    </source>
</evidence>
<protein>
    <submittedName>
        <fullName evidence="1">Uncharacterized protein</fullName>
    </submittedName>
</protein>
<dbReference type="EMBL" id="CP146022">
    <property type="protein sequence ID" value="WWQ62212.1"/>
    <property type="molecule type" value="Genomic_DNA"/>
</dbReference>
<reference evidence="1" key="1">
    <citation type="journal article" date="2025" name="Int. J. Syst. Evol. Microbiol.">
        <title>Streptomyces citrinus sp. nov., with yellow diffusible pigment.</title>
        <authorList>
            <person name="He Y."/>
            <person name="Yang E."/>
            <person name="Xu J."/>
            <person name="Sun Y."/>
            <person name="Sun L."/>
        </authorList>
    </citation>
    <scope>NUCLEOTIDE SEQUENCE</scope>
    <source>
        <strain evidence="1">Q6</strain>
    </source>
</reference>